<keyword evidence="5" id="KW-0472">Membrane</keyword>
<dbReference type="SUPFAM" id="SSF58104">
    <property type="entry name" value="Methyl-accepting chemotaxis protein (MCP) signaling domain"/>
    <property type="match status" value="1"/>
</dbReference>
<gene>
    <name evidence="8" type="ORF">CSX01_01400</name>
</gene>
<reference evidence="8 9" key="1">
    <citation type="submission" date="2017-10" db="EMBL/GenBank/DDBJ databases">
        <title>Resolving the taxonomy of Roseburia spp., Eubacterium rectale and Agathobacter spp. through phylogenomic analysis.</title>
        <authorList>
            <person name="Sheridan P.O."/>
            <person name="Walker A.W."/>
            <person name="Duncan S.H."/>
            <person name="Scott K.P."/>
            <person name="Toole P.W.O."/>
            <person name="Luis P."/>
            <person name="Flint H.J."/>
        </authorList>
    </citation>
    <scope>NUCLEOTIDE SEQUENCE [LARGE SCALE GENOMIC DNA]</scope>
    <source>
        <strain evidence="8 9">JK626</strain>
    </source>
</reference>
<evidence type="ECO:0000256" key="5">
    <source>
        <dbReference type="SAM" id="Phobius"/>
    </source>
</evidence>
<dbReference type="GO" id="GO:0016020">
    <property type="term" value="C:membrane"/>
    <property type="evidence" value="ECO:0007669"/>
    <property type="project" value="InterPro"/>
</dbReference>
<dbReference type="InterPro" id="IPR003660">
    <property type="entry name" value="HAMP_dom"/>
</dbReference>
<dbReference type="AlphaFoldDB" id="A0A2G3DXZ0"/>
<name>A0A2G3DXZ0_9FIRM</name>
<evidence type="ECO:0000313" key="9">
    <source>
        <dbReference type="Proteomes" id="UP000225889"/>
    </source>
</evidence>
<evidence type="ECO:0000313" key="8">
    <source>
        <dbReference type="EMBL" id="PHU35917.1"/>
    </source>
</evidence>
<feature type="compositionally biased region" description="Basic and acidic residues" evidence="4">
    <location>
        <begin position="589"/>
        <end position="606"/>
    </location>
</feature>
<feature type="compositionally biased region" description="Acidic residues" evidence="4">
    <location>
        <begin position="613"/>
        <end position="627"/>
    </location>
</feature>
<protein>
    <submittedName>
        <fullName evidence="8">Uncharacterized protein</fullName>
    </submittedName>
</protein>
<evidence type="ECO:0000256" key="4">
    <source>
        <dbReference type="SAM" id="MobiDB-lite"/>
    </source>
</evidence>
<dbReference type="GO" id="GO:0007165">
    <property type="term" value="P:signal transduction"/>
    <property type="evidence" value="ECO:0007669"/>
    <property type="project" value="UniProtKB-KW"/>
</dbReference>
<feature type="region of interest" description="Disordered" evidence="4">
    <location>
        <begin position="589"/>
        <end position="627"/>
    </location>
</feature>
<evidence type="ECO:0000259" key="7">
    <source>
        <dbReference type="PROSITE" id="PS50885"/>
    </source>
</evidence>
<comment type="caution">
    <text evidence="8">The sequence shown here is derived from an EMBL/GenBank/DDBJ whole genome shotgun (WGS) entry which is preliminary data.</text>
</comment>
<organism evidence="8 9">
    <name type="scientific">Pseudobutyrivibrio ruminis</name>
    <dbReference type="NCBI Taxonomy" id="46206"/>
    <lineage>
        <taxon>Bacteria</taxon>
        <taxon>Bacillati</taxon>
        <taxon>Bacillota</taxon>
        <taxon>Clostridia</taxon>
        <taxon>Lachnospirales</taxon>
        <taxon>Lachnospiraceae</taxon>
        <taxon>Pseudobutyrivibrio</taxon>
    </lineage>
</organism>
<feature type="domain" description="Methyl-accepting transducer" evidence="6">
    <location>
        <begin position="309"/>
        <end position="560"/>
    </location>
</feature>
<dbReference type="PANTHER" id="PTHR32089">
    <property type="entry name" value="METHYL-ACCEPTING CHEMOTAXIS PROTEIN MCPB"/>
    <property type="match status" value="1"/>
</dbReference>
<keyword evidence="5" id="KW-1133">Transmembrane helix</keyword>
<feature type="domain" description="HAMP" evidence="7">
    <location>
        <begin position="272"/>
        <end position="304"/>
    </location>
</feature>
<proteinExistence type="inferred from homology"/>
<dbReference type="PROSITE" id="PS50885">
    <property type="entry name" value="HAMP"/>
    <property type="match status" value="1"/>
</dbReference>
<dbReference type="PANTHER" id="PTHR32089:SF112">
    <property type="entry name" value="LYSOZYME-LIKE PROTEIN-RELATED"/>
    <property type="match status" value="1"/>
</dbReference>
<feature type="transmembrane region" description="Helical" evidence="5">
    <location>
        <begin position="36"/>
        <end position="58"/>
    </location>
</feature>
<evidence type="ECO:0000256" key="2">
    <source>
        <dbReference type="ARBA" id="ARBA00029447"/>
    </source>
</evidence>
<evidence type="ECO:0000256" key="3">
    <source>
        <dbReference type="PROSITE-ProRule" id="PRU00284"/>
    </source>
</evidence>
<dbReference type="EMBL" id="PDYF01000007">
    <property type="protein sequence ID" value="PHU35917.1"/>
    <property type="molecule type" value="Genomic_DNA"/>
</dbReference>
<sequence length="627" mass="68722">MNSSRGKITIVISLRGFFVGCKKGAINMRKSMKTKILICILILDLVMIIGVSIIAVNFRTAVKSANTMSDTYLMVEQDFGNANTNVQNLVKRFFVLQTMNYMYGGNWDNTEVRDQIIGLGADEYGAVEEAIADLKTHVDTINDKEFTEEYKVMSEAALGFVSEYKEIEKLYYNNDFAGASTRYFAGSHEMVTVYEENVGLMKERLEQLVKLNDEKLAKAEKEVQKSIAIGVILLVIASISTIIIVIKSVNPLVSSAKELDKMISEMNAGNANLAHRLKNKSKDEVGVLVGGINNFLETLEKIIFTIKSESGNIYSSVENTVGIVNSSKDDVSNVSAVMEELTASMETANNTLLSLNEEAGDVNDAVGQVSNQVSEGTNRVADIKEHATVIREKTEKMKASTNEMVSSIKDTLENSIAESKNVEQIQTLTEDILSIAAQTNLLALNASIEAARAGEAGKGFAVVADEIRQLAEHSKETANSIQEISNQVISAVEALADNSNEMLTYVSETVLSDYDDFEGVAKQYYQDAEDINAVLDSVNDNTVVLNSTISEMTSEIDHISRVINDCTQGVSDATESTTGILESITTIHDDSESNREISQRLQDEVSRFSSTAEDAEEVAEVEEEIEE</sequence>
<keyword evidence="5" id="KW-0812">Transmembrane</keyword>
<accession>A0A2G3DXZ0</accession>
<reference evidence="8 9" key="2">
    <citation type="submission" date="2017-10" db="EMBL/GenBank/DDBJ databases">
        <authorList>
            <person name="Banno H."/>
            <person name="Chua N.-H."/>
        </authorList>
    </citation>
    <scope>NUCLEOTIDE SEQUENCE [LARGE SCALE GENOMIC DNA]</scope>
    <source>
        <strain evidence="8 9">JK626</strain>
    </source>
</reference>
<comment type="similarity">
    <text evidence="2">Belongs to the methyl-accepting chemotaxis (MCP) protein family.</text>
</comment>
<keyword evidence="1 3" id="KW-0807">Transducer</keyword>
<evidence type="ECO:0000259" key="6">
    <source>
        <dbReference type="PROSITE" id="PS50111"/>
    </source>
</evidence>
<dbReference type="InterPro" id="IPR004089">
    <property type="entry name" value="MCPsignal_dom"/>
</dbReference>
<dbReference type="Pfam" id="PF00015">
    <property type="entry name" value="MCPsignal"/>
    <property type="match status" value="1"/>
</dbReference>
<evidence type="ECO:0000256" key="1">
    <source>
        <dbReference type="ARBA" id="ARBA00023224"/>
    </source>
</evidence>
<feature type="transmembrane region" description="Helical" evidence="5">
    <location>
        <begin position="227"/>
        <end position="246"/>
    </location>
</feature>
<dbReference type="Proteomes" id="UP000225889">
    <property type="component" value="Unassembled WGS sequence"/>
</dbReference>
<dbReference type="PROSITE" id="PS50111">
    <property type="entry name" value="CHEMOTAXIS_TRANSDUC_2"/>
    <property type="match status" value="1"/>
</dbReference>
<dbReference type="Gene3D" id="1.10.287.950">
    <property type="entry name" value="Methyl-accepting chemotaxis protein"/>
    <property type="match status" value="1"/>
</dbReference>
<dbReference type="SMART" id="SM00283">
    <property type="entry name" value="MA"/>
    <property type="match status" value="1"/>
</dbReference>